<keyword evidence="4" id="KW-1185">Reference proteome</keyword>
<gene>
    <name evidence="3" type="ORF">O0V09_03410</name>
</gene>
<reference evidence="3 4" key="1">
    <citation type="submission" date="2022-12" db="EMBL/GenBank/DDBJ databases">
        <title>Dasania phycosphaerae sp. nov., isolated from particulate material of the south coast of Korea.</title>
        <authorList>
            <person name="Jiang Y."/>
        </authorList>
    </citation>
    <scope>NUCLEOTIDE SEQUENCE [LARGE SCALE GENOMIC DNA]</scope>
    <source>
        <strain evidence="3 4">GY-19</strain>
    </source>
</reference>
<name>A0A9J6RJ05_9GAMM</name>
<evidence type="ECO:0000256" key="1">
    <source>
        <dbReference type="SAM" id="Phobius"/>
    </source>
</evidence>
<keyword evidence="1" id="KW-0812">Transmembrane</keyword>
<feature type="domain" description="Type II secretion system protein GspB C-terminal" evidence="2">
    <location>
        <begin position="125"/>
        <end position="183"/>
    </location>
</feature>
<protein>
    <submittedName>
        <fullName evidence="3">General secretion pathway protein GspB</fullName>
    </submittedName>
</protein>
<evidence type="ECO:0000313" key="4">
    <source>
        <dbReference type="Proteomes" id="UP001069090"/>
    </source>
</evidence>
<dbReference type="RefSeq" id="WP_258330387.1">
    <property type="nucleotide sequence ID" value="NZ_JAPTGG010000002.1"/>
</dbReference>
<dbReference type="Pfam" id="PF16537">
    <property type="entry name" value="T2SSB"/>
    <property type="match status" value="1"/>
</dbReference>
<accession>A0A9J6RJ05</accession>
<keyword evidence="1" id="KW-0472">Membrane</keyword>
<dbReference type="Proteomes" id="UP001069090">
    <property type="component" value="Unassembled WGS sequence"/>
</dbReference>
<evidence type="ECO:0000313" key="3">
    <source>
        <dbReference type="EMBL" id="MCZ0864232.1"/>
    </source>
</evidence>
<dbReference type="EMBL" id="JAPTGG010000002">
    <property type="protein sequence ID" value="MCZ0864232.1"/>
    <property type="molecule type" value="Genomic_DNA"/>
</dbReference>
<comment type="caution">
    <text evidence="3">The sequence shown here is derived from an EMBL/GenBank/DDBJ whole genome shotgun (WGS) entry which is preliminary data.</text>
</comment>
<evidence type="ECO:0000259" key="2">
    <source>
        <dbReference type="Pfam" id="PF16537"/>
    </source>
</evidence>
<dbReference type="GO" id="GO:0015627">
    <property type="term" value="C:type II protein secretion system complex"/>
    <property type="evidence" value="ECO:0007669"/>
    <property type="project" value="InterPro"/>
</dbReference>
<keyword evidence="1" id="KW-1133">Transmembrane helix</keyword>
<dbReference type="InterPro" id="IPR032389">
    <property type="entry name" value="GspB_C"/>
</dbReference>
<sequence length="189" mass="20767">MSYILDALKKSDQQRQQGAGPSLQTIHRPVLVSSDSPLLKLILSLLLLLLFALAVAGAWYFFYANKSMAVLDPQAVSEPAAKPSVASSPLPQAETVAVVEQPPVTSLNASAIRFNDLDANTRTAIPGLTFSFHVYSDNPSLRTIIINNRRVKEGALVEKDLQLEEITPQGVVLIWQNRVRFSIDVVESW</sequence>
<feature type="transmembrane region" description="Helical" evidence="1">
    <location>
        <begin position="41"/>
        <end position="62"/>
    </location>
</feature>
<proteinExistence type="predicted"/>
<organism evidence="3 4">
    <name type="scientific">Dasania phycosphaerae</name>
    <dbReference type="NCBI Taxonomy" id="2950436"/>
    <lineage>
        <taxon>Bacteria</taxon>
        <taxon>Pseudomonadati</taxon>
        <taxon>Pseudomonadota</taxon>
        <taxon>Gammaproteobacteria</taxon>
        <taxon>Cellvibrionales</taxon>
        <taxon>Spongiibacteraceae</taxon>
        <taxon>Dasania</taxon>
    </lineage>
</organism>
<dbReference type="AlphaFoldDB" id="A0A9J6RJ05"/>